<accession>A0A7V2SWI3</accession>
<dbReference type="PANTHER" id="PTHR12526:SF630">
    <property type="entry name" value="GLYCOSYLTRANSFERASE"/>
    <property type="match status" value="1"/>
</dbReference>
<dbReference type="AlphaFoldDB" id="A0A7V2SWI3"/>
<proteinExistence type="predicted"/>
<name>A0A7V2SWI3_9BACT</name>
<organism evidence="1">
    <name type="scientific">Dissulfuribacter thermophilus</name>
    <dbReference type="NCBI Taxonomy" id="1156395"/>
    <lineage>
        <taxon>Bacteria</taxon>
        <taxon>Pseudomonadati</taxon>
        <taxon>Thermodesulfobacteriota</taxon>
        <taxon>Dissulfuribacteria</taxon>
        <taxon>Dissulfuribacterales</taxon>
        <taxon>Dissulfuribacteraceae</taxon>
        <taxon>Dissulfuribacter</taxon>
    </lineage>
</organism>
<sequence length="286" mass="32309">RRYSPDLVIGRYLRAVLAATKMGLNTVYELHSTVKKKREGLELLLRYKNFRLFVAVSGALRHYYLNLGLKGITEDRIIALPTCRGPVNGRVEPVPLPKATKGLNIGYIGKLQVQKGMNVIKRVSSLLPGHDFHIVGGTPEAIKTWSREIPGENVHFHGYVPPHLVERYIEAMDVCLLPNEPPPQNPENTIYSSPMKALDYMAHGRMILASDLPELRELLTDDTAIFLDPYDAESWAKAISSLSKREILEYGERARARFMENFTMTARCRRLIECALERKTHDGDGA</sequence>
<dbReference type="Proteomes" id="UP000885797">
    <property type="component" value="Unassembled WGS sequence"/>
</dbReference>
<evidence type="ECO:0000313" key="1">
    <source>
        <dbReference type="EMBL" id="HFC47041.1"/>
    </source>
</evidence>
<dbReference type="EMBL" id="DRND01000323">
    <property type="protein sequence ID" value="HFC47041.1"/>
    <property type="molecule type" value="Genomic_DNA"/>
</dbReference>
<protein>
    <submittedName>
        <fullName evidence="1">Glycosyltransferase</fullName>
    </submittedName>
</protein>
<dbReference type="Pfam" id="PF13692">
    <property type="entry name" value="Glyco_trans_1_4"/>
    <property type="match status" value="1"/>
</dbReference>
<dbReference type="SUPFAM" id="SSF53756">
    <property type="entry name" value="UDP-Glycosyltransferase/glycogen phosphorylase"/>
    <property type="match status" value="1"/>
</dbReference>
<feature type="non-terminal residue" evidence="1">
    <location>
        <position position="1"/>
    </location>
</feature>
<comment type="caution">
    <text evidence="1">The sequence shown here is derived from an EMBL/GenBank/DDBJ whole genome shotgun (WGS) entry which is preliminary data.</text>
</comment>
<dbReference type="PANTHER" id="PTHR12526">
    <property type="entry name" value="GLYCOSYLTRANSFERASE"/>
    <property type="match status" value="1"/>
</dbReference>
<dbReference type="Gene3D" id="3.40.50.2000">
    <property type="entry name" value="Glycogen Phosphorylase B"/>
    <property type="match status" value="1"/>
</dbReference>
<reference evidence="1" key="1">
    <citation type="journal article" date="2020" name="mSystems">
        <title>Genome- and Community-Level Interaction Insights into Carbon Utilization and Element Cycling Functions of Hydrothermarchaeota in Hydrothermal Sediment.</title>
        <authorList>
            <person name="Zhou Z."/>
            <person name="Liu Y."/>
            <person name="Xu W."/>
            <person name="Pan J."/>
            <person name="Luo Z.H."/>
            <person name="Li M."/>
        </authorList>
    </citation>
    <scope>NUCLEOTIDE SEQUENCE [LARGE SCALE GENOMIC DNA]</scope>
    <source>
        <strain evidence="1">HyVt-503</strain>
    </source>
</reference>
<gene>
    <name evidence="1" type="ORF">ENJ63_04080</name>
</gene>